<dbReference type="EMBL" id="JAQOTG010000001">
    <property type="protein sequence ID" value="MDE8562826.1"/>
    <property type="molecule type" value="Genomic_DNA"/>
</dbReference>
<dbReference type="InterPro" id="IPR036770">
    <property type="entry name" value="Ankyrin_rpt-contain_sf"/>
</dbReference>
<evidence type="ECO:0000256" key="2">
    <source>
        <dbReference type="ARBA" id="ARBA00023043"/>
    </source>
</evidence>
<keyword evidence="6" id="KW-1185">Reference proteome</keyword>
<reference evidence="4 6" key="1">
    <citation type="submission" date="2023-01" db="EMBL/GenBank/DDBJ databases">
        <title>Genome-based reclassification of Anoxybacillus geothermalis as a later heterotypic synonym of Anoxybacillus rupiensis.</title>
        <authorList>
            <person name="Inan Bektas K."/>
            <person name="Canakci S."/>
            <person name="Belduz A.A."/>
            <person name="Guler H.H."/>
        </authorList>
    </citation>
    <scope>NUCLEOTIDE SEQUENCE [LARGE SCALE GENOMIC DNA]</scope>
    <source>
        <strain evidence="4 6">DSM 17127</strain>
    </source>
</reference>
<dbReference type="PROSITE" id="PS50297">
    <property type="entry name" value="ANK_REP_REGION"/>
    <property type="match status" value="4"/>
</dbReference>
<organism evidence="5 7">
    <name type="scientific">Anoxybacteroides rupiense</name>
    <dbReference type="NCBI Taxonomy" id="311460"/>
    <lineage>
        <taxon>Bacteria</taxon>
        <taxon>Bacillati</taxon>
        <taxon>Bacillota</taxon>
        <taxon>Bacilli</taxon>
        <taxon>Bacillales</taxon>
        <taxon>Anoxybacillaceae</taxon>
        <taxon>Anoxybacteroides</taxon>
    </lineage>
</organism>
<sequence>MKKLWIIMLIALLLGGCFPSKEEKRQQLIQAIQKGDIQAVKQYIAEEKDVNFKTKNGSPLDIAMQQNKKQVALELLQAGAKSAYMPLPPLSFVIVATSSQGAEQNGELVEKMANQRTAKERDRDGNTPLHYAAGSGELEWVRLLYQQGADVNAANQSGTTPLMVAAQSGQTEIVQFLHEHGADINHADKEGETALFQAVAGNYLETVRYLLKARADVNAKTKIGKTALMIAAEYGYEPLVSLLLDHGADVRVKDQTGNTALSLATYWHHEKIIQQLKRKGAQ</sequence>
<dbReference type="AlphaFoldDB" id="A0ABD5IRW4"/>
<evidence type="ECO:0000313" key="5">
    <source>
        <dbReference type="EMBL" id="MED5051037.1"/>
    </source>
</evidence>
<keyword evidence="2 3" id="KW-0040">ANK repeat</keyword>
<dbReference type="SUPFAM" id="SSF48403">
    <property type="entry name" value="Ankyrin repeat"/>
    <property type="match status" value="1"/>
</dbReference>
<name>A0ABD5IRW4_9BACL</name>
<dbReference type="Pfam" id="PF12796">
    <property type="entry name" value="Ank_2"/>
    <property type="match status" value="1"/>
</dbReference>
<evidence type="ECO:0000256" key="1">
    <source>
        <dbReference type="ARBA" id="ARBA00022737"/>
    </source>
</evidence>
<dbReference type="InterPro" id="IPR050889">
    <property type="entry name" value="Dendritic_Spine_Reg/Scaffold"/>
</dbReference>
<protein>
    <submittedName>
        <fullName evidence="5">Ankyrin repeat domain-containing protein</fullName>
    </submittedName>
</protein>
<gene>
    <name evidence="5" type="ORF">P9850_04005</name>
    <name evidence="4" type="ORF">PNH38_02885</name>
</gene>
<proteinExistence type="predicted"/>
<feature type="repeat" description="ANK" evidence="3">
    <location>
        <begin position="223"/>
        <end position="255"/>
    </location>
</feature>
<evidence type="ECO:0000313" key="7">
    <source>
        <dbReference type="Proteomes" id="UP001339962"/>
    </source>
</evidence>
<keyword evidence="1" id="KW-0677">Repeat</keyword>
<feature type="repeat" description="ANK" evidence="3">
    <location>
        <begin position="157"/>
        <end position="189"/>
    </location>
</feature>
<reference evidence="5 7" key="2">
    <citation type="submission" date="2023-03" db="EMBL/GenBank/DDBJ databases">
        <title>Bacillus Genome Sequencing.</title>
        <authorList>
            <person name="Dunlap C."/>
        </authorList>
    </citation>
    <scope>NUCLEOTIDE SEQUENCE [LARGE SCALE GENOMIC DNA]</scope>
    <source>
        <strain evidence="5 7">NRS-38</strain>
    </source>
</reference>
<accession>A0ABD5IRW4</accession>
<evidence type="ECO:0000313" key="4">
    <source>
        <dbReference type="EMBL" id="MDE8562826.1"/>
    </source>
</evidence>
<dbReference type="RefSeq" id="WP_159720217.1">
    <property type="nucleotide sequence ID" value="NZ_JAGUQN010000009.1"/>
</dbReference>
<dbReference type="PRINTS" id="PR01415">
    <property type="entry name" value="ANKYRIN"/>
</dbReference>
<dbReference type="InterPro" id="IPR002110">
    <property type="entry name" value="Ankyrin_rpt"/>
</dbReference>
<dbReference type="Pfam" id="PF00023">
    <property type="entry name" value="Ank"/>
    <property type="match status" value="1"/>
</dbReference>
<dbReference type="Gene3D" id="1.25.40.20">
    <property type="entry name" value="Ankyrin repeat-containing domain"/>
    <property type="match status" value="3"/>
</dbReference>
<dbReference type="Proteomes" id="UP001339962">
    <property type="component" value="Unassembled WGS sequence"/>
</dbReference>
<feature type="repeat" description="ANK" evidence="3">
    <location>
        <begin position="124"/>
        <end position="156"/>
    </location>
</feature>
<comment type="caution">
    <text evidence="5">The sequence shown here is derived from an EMBL/GenBank/DDBJ whole genome shotgun (WGS) entry which is preliminary data.</text>
</comment>
<dbReference type="PANTHER" id="PTHR24166:SF48">
    <property type="entry name" value="PROTEIN VAPYRIN"/>
    <property type="match status" value="1"/>
</dbReference>
<dbReference type="EMBL" id="JARTLI010000004">
    <property type="protein sequence ID" value="MED5051037.1"/>
    <property type="molecule type" value="Genomic_DNA"/>
</dbReference>
<dbReference type="SMART" id="SM00248">
    <property type="entry name" value="ANK"/>
    <property type="match status" value="6"/>
</dbReference>
<feature type="repeat" description="ANK" evidence="3">
    <location>
        <begin position="190"/>
        <end position="222"/>
    </location>
</feature>
<dbReference type="PROSITE" id="PS50088">
    <property type="entry name" value="ANK_REPEAT"/>
    <property type="match status" value="4"/>
</dbReference>
<dbReference type="Proteomes" id="UP001213979">
    <property type="component" value="Unassembled WGS sequence"/>
</dbReference>
<evidence type="ECO:0000313" key="6">
    <source>
        <dbReference type="Proteomes" id="UP001213979"/>
    </source>
</evidence>
<evidence type="ECO:0000256" key="3">
    <source>
        <dbReference type="PROSITE-ProRule" id="PRU00023"/>
    </source>
</evidence>
<dbReference type="PROSITE" id="PS51257">
    <property type="entry name" value="PROKAR_LIPOPROTEIN"/>
    <property type="match status" value="1"/>
</dbReference>
<dbReference type="PANTHER" id="PTHR24166">
    <property type="entry name" value="ROLLING PEBBLES, ISOFORM B"/>
    <property type="match status" value="1"/>
</dbReference>